<name>A0A9Q3FT89_9BASI</name>
<evidence type="ECO:0000313" key="1">
    <source>
        <dbReference type="EMBL" id="MBW0545793.1"/>
    </source>
</evidence>
<protein>
    <recommendedName>
        <fullName evidence="3">Reverse transcriptase Ty1/copia-type domain-containing protein</fullName>
    </recommendedName>
</protein>
<accession>A0A9Q3FT89</accession>
<organism evidence="1 2">
    <name type="scientific">Austropuccinia psidii MF-1</name>
    <dbReference type="NCBI Taxonomy" id="1389203"/>
    <lineage>
        <taxon>Eukaryota</taxon>
        <taxon>Fungi</taxon>
        <taxon>Dikarya</taxon>
        <taxon>Basidiomycota</taxon>
        <taxon>Pucciniomycotina</taxon>
        <taxon>Pucciniomycetes</taxon>
        <taxon>Pucciniales</taxon>
        <taxon>Sphaerophragmiaceae</taxon>
        <taxon>Austropuccinia</taxon>
    </lineage>
</organism>
<dbReference type="OrthoDB" id="3059824at2759"/>
<proteinExistence type="predicted"/>
<evidence type="ECO:0000313" key="2">
    <source>
        <dbReference type="Proteomes" id="UP000765509"/>
    </source>
</evidence>
<sequence>MAKTPPPKPSSFLLLPLTAPEAETVEKLGTSESEAIDEVHSDYPTSLQDESDVLFIGPRHPSLISSDINPKNVPLYPRRSQALITSEDKAPSTFKGALQSPEKEQWGDAIRKELSSVAKLEVWDFMYLDPGFELVGTTWVFKLKTISEMFSHKKLNSGPKGLLNPLVLTLEKPTHQWVALIH</sequence>
<keyword evidence="2" id="KW-1185">Reference proteome</keyword>
<comment type="caution">
    <text evidence="1">The sequence shown here is derived from an EMBL/GenBank/DDBJ whole genome shotgun (WGS) entry which is preliminary data.</text>
</comment>
<reference evidence="1" key="1">
    <citation type="submission" date="2021-03" db="EMBL/GenBank/DDBJ databases">
        <title>Draft genome sequence of rust myrtle Austropuccinia psidii MF-1, a brazilian biotype.</title>
        <authorList>
            <person name="Quecine M.C."/>
            <person name="Pachon D.M.R."/>
            <person name="Bonatelli M.L."/>
            <person name="Correr F.H."/>
            <person name="Franceschini L.M."/>
            <person name="Leite T.F."/>
            <person name="Margarido G.R.A."/>
            <person name="Almeida C.A."/>
            <person name="Ferrarezi J.A."/>
            <person name="Labate C.A."/>
        </authorList>
    </citation>
    <scope>NUCLEOTIDE SEQUENCE</scope>
    <source>
        <strain evidence="1">MF-1</strain>
    </source>
</reference>
<evidence type="ECO:0008006" key="3">
    <source>
        <dbReference type="Google" id="ProtNLM"/>
    </source>
</evidence>
<dbReference type="EMBL" id="AVOT02050749">
    <property type="protein sequence ID" value="MBW0545793.1"/>
    <property type="molecule type" value="Genomic_DNA"/>
</dbReference>
<dbReference type="AlphaFoldDB" id="A0A9Q3FT89"/>
<dbReference type="Proteomes" id="UP000765509">
    <property type="component" value="Unassembled WGS sequence"/>
</dbReference>
<gene>
    <name evidence="1" type="ORF">O181_085508</name>
</gene>